<dbReference type="STRING" id="1618574.UT24_C0003G0086"/>
<accession>A0A0G0MCB6</accession>
<feature type="domain" description="Transglutaminase-like" evidence="1">
    <location>
        <begin position="35"/>
        <end position="87"/>
    </location>
</feature>
<dbReference type="Gene3D" id="3.40.50.150">
    <property type="entry name" value="Vaccinia Virus protein VP39"/>
    <property type="match status" value="1"/>
</dbReference>
<dbReference type="Proteomes" id="UP000033881">
    <property type="component" value="Unassembled WGS sequence"/>
</dbReference>
<dbReference type="InterPro" id="IPR002931">
    <property type="entry name" value="Transglutaminase-like"/>
</dbReference>
<evidence type="ECO:0000313" key="3">
    <source>
        <dbReference type="Proteomes" id="UP000033881"/>
    </source>
</evidence>
<dbReference type="SUPFAM" id="SSF53335">
    <property type="entry name" value="S-adenosyl-L-methionine-dependent methyltransferases"/>
    <property type="match status" value="1"/>
</dbReference>
<organism evidence="2 3">
    <name type="scientific">Candidatus Woesebacteria bacterium GW2011_GWB1_39_12</name>
    <dbReference type="NCBI Taxonomy" id="1618574"/>
    <lineage>
        <taxon>Bacteria</taxon>
        <taxon>Candidatus Woeseibacteriota</taxon>
    </lineage>
</organism>
<evidence type="ECO:0000313" key="2">
    <source>
        <dbReference type="EMBL" id="KKR01679.1"/>
    </source>
</evidence>
<dbReference type="EMBL" id="LBWB01000003">
    <property type="protein sequence ID" value="KKR01679.1"/>
    <property type="molecule type" value="Genomic_DNA"/>
</dbReference>
<evidence type="ECO:0000259" key="1">
    <source>
        <dbReference type="SMART" id="SM00460"/>
    </source>
</evidence>
<sequence length="544" mass="62778">MSKVPDSAIELQQFVIQKIRHDYEKQPDHFDPERLLQEGYGRCGHRAVVFQYLATREGLTSRIAFYRGHVINQVLVNGEWVNVDCTRPDGQFHAELIKHILSGPSVGVSTRIDVLEKPAPRFQYGEYSQWLLALQHRHVRFLLPRDLLHGIGLSNDVPNVILRHDICGSLGSWMAMVHEENQLGIRSVTYVRCGEIHNAQLYKMFEHEGFEIGLHITAIHQHGLTLQEAMDEFWGEYAMAKTAFNIETVQAHGYDDAKGVPAVTNYDVERQVPFGFANLVEGTGKYAWRIADSLGVMYPSNPLQVIGKLKKGKLYYCLWHPEYYSVRNGWAKYDGLDAEPFTDERLERHLKAINRRYVDTPYFDTAKHPHLNAVADYLKKHGRLDEQVVDLGAGWGLLGLLIRDKHMRYVPIDLEYKRMKAGQTLYQSLKINAPPFQCHDLLDEAPVVSADWVVLVGWEGDMKKPEPIFKWLGHAGRRLILSYINQEKYEANWSSKFPTNHYRLTSESELHSFISDNELIEEKRLTKVYRDGFPREIAVLRRNN</sequence>
<name>A0A0G0MCB6_9BACT</name>
<reference evidence="2 3" key="1">
    <citation type="journal article" date="2015" name="Nature">
        <title>rRNA introns, odd ribosomes, and small enigmatic genomes across a large radiation of phyla.</title>
        <authorList>
            <person name="Brown C.T."/>
            <person name="Hug L.A."/>
            <person name="Thomas B.C."/>
            <person name="Sharon I."/>
            <person name="Castelle C.J."/>
            <person name="Singh A."/>
            <person name="Wilkins M.J."/>
            <person name="Williams K.H."/>
            <person name="Banfield J.F."/>
        </authorList>
    </citation>
    <scope>NUCLEOTIDE SEQUENCE [LARGE SCALE GENOMIC DNA]</scope>
</reference>
<protein>
    <recommendedName>
        <fullName evidence="1">Transglutaminase-like domain-containing protein</fullName>
    </recommendedName>
</protein>
<dbReference type="Pfam" id="PF01841">
    <property type="entry name" value="Transglut_core"/>
    <property type="match status" value="1"/>
</dbReference>
<dbReference type="SMART" id="SM00460">
    <property type="entry name" value="TGc"/>
    <property type="match status" value="1"/>
</dbReference>
<dbReference type="InterPro" id="IPR029063">
    <property type="entry name" value="SAM-dependent_MTases_sf"/>
</dbReference>
<dbReference type="AlphaFoldDB" id="A0A0G0MCB6"/>
<proteinExistence type="predicted"/>
<comment type="caution">
    <text evidence="2">The sequence shown here is derived from an EMBL/GenBank/DDBJ whole genome shotgun (WGS) entry which is preliminary data.</text>
</comment>
<dbReference type="SUPFAM" id="SSF54001">
    <property type="entry name" value="Cysteine proteinases"/>
    <property type="match status" value="1"/>
</dbReference>
<gene>
    <name evidence="2" type="ORF">UT24_C0003G0086</name>
</gene>
<dbReference type="InterPro" id="IPR038765">
    <property type="entry name" value="Papain-like_cys_pep_sf"/>
</dbReference>